<evidence type="ECO:0000259" key="1">
    <source>
        <dbReference type="Pfam" id="PF25825"/>
    </source>
</evidence>
<accession>A0A2G9UGI7</accession>
<proteinExistence type="predicted"/>
<name>A0A2G9UGI7_TELCI</name>
<keyword evidence="3" id="KW-1185">Reference proteome</keyword>
<sequence>MQSKRFLENATSKPLMTSMWVADKASSFHENSRIDATALNIKQTICGAEVPSPKLHPELVESLRVLFDILDTSRTGRVRYETLCARFRELKHPLLPPTFLSCVGKVASANGFDKRRMQGPAMGVNGLDRRSAIFGSQPTLNENRYFRAHSVEGVPSHASMPTCNPLYLPIYDYANPYDIEQHVAMPSKKGNTVRSQKVESRMRHAVPPANVVPKVVVNRRRPQSTASHNSLASSGLESIAWRNSSLSTSGCDSQCRNTLCEDDPAPRTAKLDGLLKEEFELVQKGMETATKLLSWYRERMASLEKRKRLLGHGMVALDVAVHEQKLNFLRAHLTELNRRMVSLMESSERGFPSHVMLQKDKLPQQQDDQLAWLHRQNLMLTQVTQFNEV</sequence>
<dbReference type="PANTHER" id="PTHR14907:SF2">
    <property type="entry name" value="SUPPRESSOR APC DOMAIN-CONTAINING PROTEIN 2"/>
    <property type="match status" value="1"/>
</dbReference>
<dbReference type="Pfam" id="PF11414">
    <property type="entry name" value="Suppressor_APC"/>
    <property type="match status" value="1"/>
</dbReference>
<dbReference type="Pfam" id="PF25825">
    <property type="entry name" value="SAPC2_N"/>
    <property type="match status" value="1"/>
</dbReference>
<evidence type="ECO:0000313" key="2">
    <source>
        <dbReference type="EMBL" id="PIO69359.1"/>
    </source>
</evidence>
<dbReference type="InterPro" id="IPR057953">
    <property type="entry name" value="SAPC2_N"/>
</dbReference>
<dbReference type="OrthoDB" id="10035013at2759"/>
<feature type="domain" description="Suppressor APC" evidence="1">
    <location>
        <begin position="58"/>
        <end position="111"/>
    </location>
</feature>
<protein>
    <recommendedName>
        <fullName evidence="1">Suppressor APC domain-containing protein</fullName>
    </recommendedName>
</protein>
<evidence type="ECO:0000313" key="3">
    <source>
        <dbReference type="Proteomes" id="UP000230423"/>
    </source>
</evidence>
<dbReference type="InterPro" id="IPR026828">
    <property type="entry name" value="SAPC2_1/2"/>
</dbReference>
<dbReference type="PANTHER" id="PTHR14907">
    <property type="entry name" value="FI14130P"/>
    <property type="match status" value="1"/>
</dbReference>
<reference evidence="2 3" key="1">
    <citation type="submission" date="2015-09" db="EMBL/GenBank/DDBJ databases">
        <title>Draft genome of the parasitic nematode Teladorsagia circumcincta isolate WARC Sus (inbred).</title>
        <authorList>
            <person name="Mitreva M."/>
        </authorList>
    </citation>
    <scope>NUCLEOTIDE SEQUENCE [LARGE SCALE GENOMIC DNA]</scope>
    <source>
        <strain evidence="2 3">S</strain>
    </source>
</reference>
<gene>
    <name evidence="2" type="ORF">TELCIR_08815</name>
</gene>
<dbReference type="Proteomes" id="UP000230423">
    <property type="component" value="Unassembled WGS sequence"/>
</dbReference>
<dbReference type="AlphaFoldDB" id="A0A2G9UGI7"/>
<dbReference type="EMBL" id="KZ346687">
    <property type="protein sequence ID" value="PIO69359.1"/>
    <property type="molecule type" value="Genomic_DNA"/>
</dbReference>
<organism evidence="2 3">
    <name type="scientific">Teladorsagia circumcincta</name>
    <name type="common">Brown stomach worm</name>
    <name type="synonym">Ostertagia circumcincta</name>
    <dbReference type="NCBI Taxonomy" id="45464"/>
    <lineage>
        <taxon>Eukaryota</taxon>
        <taxon>Metazoa</taxon>
        <taxon>Ecdysozoa</taxon>
        <taxon>Nematoda</taxon>
        <taxon>Chromadorea</taxon>
        <taxon>Rhabditida</taxon>
        <taxon>Rhabditina</taxon>
        <taxon>Rhabditomorpha</taxon>
        <taxon>Strongyloidea</taxon>
        <taxon>Trichostrongylidae</taxon>
        <taxon>Teladorsagia</taxon>
    </lineage>
</organism>